<accession>A0A078RDH8</accession>
<dbReference type="EMBL" id="JNHI01000002">
    <property type="protein sequence ID" value="KDS33380.1"/>
    <property type="molecule type" value="Genomic_DNA"/>
</dbReference>
<dbReference type="InterPro" id="IPR025189">
    <property type="entry name" value="DUF4121"/>
</dbReference>
<proteinExistence type="predicted"/>
<evidence type="ECO:0000313" key="1">
    <source>
        <dbReference type="EMBL" id="KDS33380.1"/>
    </source>
</evidence>
<comment type="caution">
    <text evidence="1">The sequence shown here is derived from an EMBL/GenBank/DDBJ whole genome shotgun (WGS) entry which is preliminary data.</text>
</comment>
<reference evidence="1 2" key="1">
    <citation type="submission" date="2014-04" db="EMBL/GenBank/DDBJ databases">
        <authorList>
            <person name="Sears C."/>
            <person name="Carroll K."/>
            <person name="Sack B.R."/>
            <person name="Qadri F."/>
            <person name="Myers L.L."/>
            <person name="Chung G.-T."/>
            <person name="Escheverria P."/>
            <person name="Fraser C.M."/>
            <person name="Sadzewicz L."/>
            <person name="Shefchek K.A."/>
            <person name="Tallon L."/>
            <person name="Das S.P."/>
            <person name="Daugherty S."/>
            <person name="Mongodin E.F."/>
        </authorList>
    </citation>
    <scope>NUCLEOTIDE SEQUENCE [LARGE SCALE GENOMIC DNA]</scope>
    <source>
        <strain evidence="2">3775 SL(B) 10 (iv)</strain>
    </source>
</reference>
<evidence type="ECO:0000313" key="2">
    <source>
        <dbReference type="Proteomes" id="UP000028134"/>
    </source>
</evidence>
<dbReference type="Pfam" id="PF13497">
    <property type="entry name" value="DUF4121"/>
    <property type="match status" value="1"/>
</dbReference>
<protein>
    <recommendedName>
        <fullName evidence="3">DUF4121 family protein</fullName>
    </recommendedName>
</protein>
<dbReference type="AlphaFoldDB" id="A0A078RDH8"/>
<gene>
    <name evidence="1" type="ORF">M097_0545</name>
</gene>
<dbReference type="RefSeq" id="WP_032944345.1">
    <property type="nucleotide sequence ID" value="NZ_JNHI01000002.1"/>
</dbReference>
<name>A0A078RDH8_PHOVU</name>
<dbReference type="Proteomes" id="UP000028134">
    <property type="component" value="Unassembled WGS sequence"/>
</dbReference>
<evidence type="ECO:0008006" key="3">
    <source>
        <dbReference type="Google" id="ProtNLM"/>
    </source>
</evidence>
<sequence>MLQATKNKYTVETLKPLNILYDHEHWLTQQDVDMANGYVELIERTRSEKTPQIGDRLIYVDRYGKYYGNALIENNDEESGRISICEEPYIPFVWEQDANIRLSVSGGAFHHIDPKQLKFVRWTEGAFKDWGNCGACANGAVTFTARVPLWSYSEPDSLYGDFTTETWRQYYLTKDTGPDARNLYQGYDIAFRTEENFRQFLKDYEGTVFKGNWENQIVLWCFRHENRFLPQHEWDKIDAPAMERRLNFHPEQVKLVKDMDSHITYCYRIKPEIDNL</sequence>
<organism evidence="1 2">
    <name type="scientific">Phocaeicola vulgatus str. 3775 SL</name>
    <name type="common">B</name>
    <name type="synonym">iv</name>
    <dbReference type="NCBI Taxonomy" id="1339350"/>
    <lineage>
        <taxon>Bacteria</taxon>
        <taxon>Pseudomonadati</taxon>
        <taxon>Bacteroidota</taxon>
        <taxon>Bacteroidia</taxon>
        <taxon>Bacteroidales</taxon>
        <taxon>Bacteroidaceae</taxon>
        <taxon>Phocaeicola</taxon>
    </lineage>
</organism>
<dbReference type="PATRIC" id="fig|1339350.3.peg.523"/>